<reference evidence="9 12" key="2">
    <citation type="submission" date="2019-09" db="EMBL/GenBank/DDBJ databases">
        <title>Pararcticibacter amylolyticus gen. nov., sp. nov., isolated from a rottenly hemp rope, and reclassification of Pedobacter tournemirensis as Pararcticibacter tournemirensis comb. nov.</title>
        <authorList>
            <person name="Cai Y."/>
        </authorList>
    </citation>
    <scope>NUCLEOTIDE SEQUENCE [LARGE SCALE GENOMIC DNA]</scope>
    <source>
        <strain evidence="9 12">TF5-37.2-LB10</strain>
    </source>
</reference>
<name>A0A4Q0M632_9SPHI</name>
<dbReference type="RefSeq" id="WP_128770545.1">
    <property type="nucleotide sequence ID" value="NZ_RXOC01000012.1"/>
</dbReference>
<comment type="similarity">
    <text evidence="1">Belongs to the Fur family.</text>
</comment>
<evidence type="ECO:0000313" key="11">
    <source>
        <dbReference type="Proteomes" id="UP000290848"/>
    </source>
</evidence>
<organism evidence="10 11">
    <name type="scientific">Arcticibacter tournemirensis</name>
    <dbReference type="NCBI Taxonomy" id="699437"/>
    <lineage>
        <taxon>Bacteria</taxon>
        <taxon>Pseudomonadati</taxon>
        <taxon>Bacteroidota</taxon>
        <taxon>Sphingobacteriia</taxon>
        <taxon>Sphingobacteriales</taxon>
        <taxon>Sphingobacteriaceae</taxon>
        <taxon>Arcticibacter</taxon>
    </lineage>
</organism>
<keyword evidence="8" id="KW-0408">Iron</keyword>
<evidence type="ECO:0000256" key="1">
    <source>
        <dbReference type="ARBA" id="ARBA00007957"/>
    </source>
</evidence>
<evidence type="ECO:0000256" key="3">
    <source>
        <dbReference type="ARBA" id="ARBA00022833"/>
    </source>
</evidence>
<dbReference type="InterPro" id="IPR036390">
    <property type="entry name" value="WH_DNA-bd_sf"/>
</dbReference>
<comment type="caution">
    <text evidence="10">The sequence shown here is derived from an EMBL/GenBank/DDBJ whole genome shotgun (WGS) entry which is preliminary data.</text>
</comment>
<keyword evidence="12" id="KW-1185">Reference proteome</keyword>
<protein>
    <submittedName>
        <fullName evidence="10">Transcriptional repressor</fullName>
    </submittedName>
</protein>
<dbReference type="PANTHER" id="PTHR33202:SF22">
    <property type="entry name" value="HYDROGEN PEROXIDE SENSITIVE REPRESSOR"/>
    <property type="match status" value="1"/>
</dbReference>
<dbReference type="EMBL" id="VWNE01000005">
    <property type="protein sequence ID" value="KAA8485259.1"/>
    <property type="molecule type" value="Genomic_DNA"/>
</dbReference>
<dbReference type="InterPro" id="IPR043135">
    <property type="entry name" value="Fur_C"/>
</dbReference>
<dbReference type="GO" id="GO:0003700">
    <property type="term" value="F:DNA-binding transcription factor activity"/>
    <property type="evidence" value="ECO:0007669"/>
    <property type="project" value="InterPro"/>
</dbReference>
<dbReference type="OrthoDB" id="594893at2"/>
<gene>
    <name evidence="10" type="ORF">EKH83_16405</name>
    <name evidence="9" type="ORF">F1649_03840</name>
</gene>
<reference evidence="10 11" key="1">
    <citation type="submission" date="2018-12" db="EMBL/GenBank/DDBJ databases">
        <title>The Draft Genome Sequence of the Soil Bacterium Pedobacter tournemirensis R1.</title>
        <authorList>
            <person name="He J."/>
        </authorList>
    </citation>
    <scope>NUCLEOTIDE SEQUENCE [LARGE SCALE GENOMIC DNA]</scope>
    <source>
        <strain evidence="10 11">R1</strain>
    </source>
</reference>
<evidence type="ECO:0000313" key="12">
    <source>
        <dbReference type="Proteomes" id="UP000322918"/>
    </source>
</evidence>
<sequence length="142" mass="15994">MDRKFDQLLEKHNLKKTTPRYSVLGILSSREMATSQPDLEEVLGKEIDRVTLYRILKTFEEKGIIHKIIDLNGTANYALCQSECKEHEHHDEHLHFNCTVCGKLFCLNGTHLPPINLPAGFKAKSVSLIVSGVCDKCSTADN</sequence>
<keyword evidence="3 7" id="KW-0862">Zinc</keyword>
<dbReference type="SUPFAM" id="SSF46785">
    <property type="entry name" value="Winged helix' DNA-binding domain"/>
    <property type="match status" value="1"/>
</dbReference>
<evidence type="ECO:0000256" key="5">
    <source>
        <dbReference type="ARBA" id="ARBA00023125"/>
    </source>
</evidence>
<feature type="binding site" evidence="7">
    <location>
        <position position="134"/>
    </location>
    <ligand>
        <name>Zn(2+)</name>
        <dbReference type="ChEBI" id="CHEBI:29105"/>
    </ligand>
</feature>
<dbReference type="Proteomes" id="UP000322918">
    <property type="component" value="Unassembled WGS sequence"/>
</dbReference>
<feature type="binding site" evidence="7">
    <location>
        <position position="101"/>
    </location>
    <ligand>
        <name>Zn(2+)</name>
        <dbReference type="ChEBI" id="CHEBI:29105"/>
    </ligand>
</feature>
<evidence type="ECO:0000313" key="10">
    <source>
        <dbReference type="EMBL" id="RXF68116.1"/>
    </source>
</evidence>
<evidence type="ECO:0000256" key="2">
    <source>
        <dbReference type="ARBA" id="ARBA00022491"/>
    </source>
</evidence>
<dbReference type="GO" id="GO:0000976">
    <property type="term" value="F:transcription cis-regulatory region binding"/>
    <property type="evidence" value="ECO:0007669"/>
    <property type="project" value="TreeGrafter"/>
</dbReference>
<feature type="binding site" evidence="8">
    <location>
        <position position="91"/>
    </location>
    <ligand>
        <name>Fe cation</name>
        <dbReference type="ChEBI" id="CHEBI:24875"/>
    </ligand>
</feature>
<dbReference type="PANTHER" id="PTHR33202">
    <property type="entry name" value="ZINC UPTAKE REGULATION PROTEIN"/>
    <property type="match status" value="1"/>
</dbReference>
<dbReference type="GO" id="GO:0045892">
    <property type="term" value="P:negative regulation of DNA-templated transcription"/>
    <property type="evidence" value="ECO:0007669"/>
    <property type="project" value="TreeGrafter"/>
</dbReference>
<dbReference type="AlphaFoldDB" id="A0A4Q0M632"/>
<keyword evidence="2" id="KW-0678">Repressor</keyword>
<keyword evidence="6" id="KW-0804">Transcription</keyword>
<dbReference type="GO" id="GO:1900376">
    <property type="term" value="P:regulation of secondary metabolite biosynthetic process"/>
    <property type="evidence" value="ECO:0007669"/>
    <property type="project" value="TreeGrafter"/>
</dbReference>
<dbReference type="InterPro" id="IPR036388">
    <property type="entry name" value="WH-like_DNA-bd_sf"/>
</dbReference>
<keyword evidence="5" id="KW-0238">DNA-binding</keyword>
<comment type="cofactor">
    <cofactor evidence="7">
        <name>Zn(2+)</name>
        <dbReference type="ChEBI" id="CHEBI:29105"/>
    </cofactor>
    <text evidence="7">Binds 1 zinc ion per subunit.</text>
</comment>
<dbReference type="GO" id="GO:0008270">
    <property type="term" value="F:zinc ion binding"/>
    <property type="evidence" value="ECO:0007669"/>
    <property type="project" value="TreeGrafter"/>
</dbReference>
<feature type="binding site" evidence="7">
    <location>
        <position position="98"/>
    </location>
    <ligand>
        <name>Zn(2+)</name>
        <dbReference type="ChEBI" id="CHEBI:29105"/>
    </ligand>
</feature>
<evidence type="ECO:0000313" key="9">
    <source>
        <dbReference type="EMBL" id="KAA8485259.1"/>
    </source>
</evidence>
<evidence type="ECO:0000256" key="6">
    <source>
        <dbReference type="ARBA" id="ARBA00023163"/>
    </source>
</evidence>
<evidence type="ECO:0000256" key="8">
    <source>
        <dbReference type="PIRSR" id="PIRSR602481-2"/>
    </source>
</evidence>
<proteinExistence type="inferred from homology"/>
<dbReference type="EMBL" id="RXOC01000012">
    <property type="protein sequence ID" value="RXF68116.1"/>
    <property type="molecule type" value="Genomic_DNA"/>
</dbReference>
<evidence type="ECO:0000256" key="4">
    <source>
        <dbReference type="ARBA" id="ARBA00023015"/>
    </source>
</evidence>
<dbReference type="Gene3D" id="3.30.1490.190">
    <property type="match status" value="1"/>
</dbReference>
<keyword evidence="4" id="KW-0805">Transcription regulation</keyword>
<dbReference type="Pfam" id="PF01475">
    <property type="entry name" value="FUR"/>
    <property type="match status" value="1"/>
</dbReference>
<evidence type="ECO:0000256" key="7">
    <source>
        <dbReference type="PIRSR" id="PIRSR602481-1"/>
    </source>
</evidence>
<keyword evidence="7" id="KW-0479">Metal-binding</keyword>
<comment type="cofactor">
    <cofactor evidence="8">
        <name>Mn(2+)</name>
        <dbReference type="ChEBI" id="CHEBI:29035"/>
    </cofactor>
    <cofactor evidence="8">
        <name>Fe(2+)</name>
        <dbReference type="ChEBI" id="CHEBI:29033"/>
    </cofactor>
    <text evidence="8">Binds 1 Mn(2+) or Fe(2+) ion per subunit.</text>
</comment>
<dbReference type="Gene3D" id="1.10.10.10">
    <property type="entry name" value="Winged helix-like DNA-binding domain superfamily/Winged helix DNA-binding domain"/>
    <property type="match status" value="1"/>
</dbReference>
<dbReference type="Proteomes" id="UP000290848">
    <property type="component" value="Unassembled WGS sequence"/>
</dbReference>
<feature type="binding site" evidence="7">
    <location>
        <position position="137"/>
    </location>
    <ligand>
        <name>Zn(2+)</name>
        <dbReference type="ChEBI" id="CHEBI:29105"/>
    </ligand>
</feature>
<feature type="binding site" evidence="8">
    <location>
        <position position="89"/>
    </location>
    <ligand>
        <name>Fe cation</name>
        <dbReference type="ChEBI" id="CHEBI:24875"/>
    </ligand>
</feature>
<accession>A0A4Q0M632</accession>
<dbReference type="InterPro" id="IPR002481">
    <property type="entry name" value="FUR"/>
</dbReference>